<dbReference type="Gene3D" id="3.40.50.300">
    <property type="entry name" value="P-loop containing nucleotide triphosphate hydrolases"/>
    <property type="match status" value="1"/>
</dbReference>
<dbReference type="PANTHER" id="PTHR42734">
    <property type="entry name" value="METAL TRANSPORT SYSTEM ATP-BINDING PROTEIN TM_0124-RELATED"/>
    <property type="match status" value="1"/>
</dbReference>
<evidence type="ECO:0000313" key="5">
    <source>
        <dbReference type="EMBL" id="OAT21628.1"/>
    </source>
</evidence>
<dbReference type="GO" id="GO:0016887">
    <property type="term" value="F:ATP hydrolysis activity"/>
    <property type="evidence" value="ECO:0007669"/>
    <property type="project" value="InterPro"/>
</dbReference>
<keyword evidence="2" id="KW-0547">Nucleotide-binding</keyword>
<dbReference type="InterPro" id="IPR050153">
    <property type="entry name" value="Metal_Ion_Import_ABC"/>
</dbReference>
<keyword evidence="1" id="KW-0813">Transport</keyword>
<dbReference type="SMART" id="SM00382">
    <property type="entry name" value="AAA"/>
    <property type="match status" value="1"/>
</dbReference>
<sequence length="249" mass="28399">MSLLRLNNVSVKKRLYAFSEEIHYGERIHIIGANGAGKSTLLMAISGDLRFDGDIVLNGISIKHYKYRDLSRMQSIVVQQINALPFMPVFQYLLLYHSLSAMNNIRLNELLKDFQVDNLLTKNVQHLSGGEWQRVRIVAALIQVWSSDQLNGKLLLLDEPTNNLDIVQLAILDKWLDKFCQQGGAVIMSTHDLHHSYIKAHKIWLMLEGKLINSGSSTFLLNENLLSLIFNAKIRCIKSSKSINWHVFT</sequence>
<dbReference type="AlphaFoldDB" id="A0A198F9R9"/>
<dbReference type="Proteomes" id="UP000094023">
    <property type="component" value="Unassembled WGS sequence"/>
</dbReference>
<keyword evidence="6" id="KW-1185">Reference proteome</keyword>
<dbReference type="GO" id="GO:0005524">
    <property type="term" value="F:ATP binding"/>
    <property type="evidence" value="ECO:0007669"/>
    <property type="project" value="UniProtKB-KW"/>
</dbReference>
<dbReference type="EC" id="3.6.1.3" evidence="5"/>
<dbReference type="STRING" id="1354337.M983_3074"/>
<dbReference type="RefSeq" id="WP_066753055.1">
    <property type="nucleotide sequence ID" value="NZ_LXEN01000154.1"/>
</dbReference>
<evidence type="ECO:0000259" key="4">
    <source>
        <dbReference type="PROSITE" id="PS50893"/>
    </source>
</evidence>
<dbReference type="PROSITE" id="PS50893">
    <property type="entry name" value="ABC_TRANSPORTER_2"/>
    <property type="match status" value="1"/>
</dbReference>
<organism evidence="5 6">
    <name type="scientific">Proteus myxofaciens ATCC 19692</name>
    <dbReference type="NCBI Taxonomy" id="1354337"/>
    <lineage>
        <taxon>Bacteria</taxon>
        <taxon>Pseudomonadati</taxon>
        <taxon>Pseudomonadota</taxon>
        <taxon>Gammaproteobacteria</taxon>
        <taxon>Enterobacterales</taxon>
        <taxon>Morganellaceae</taxon>
        <taxon>Proteus</taxon>
    </lineage>
</organism>
<comment type="caution">
    <text evidence="5">The sequence shown here is derived from an EMBL/GenBank/DDBJ whole genome shotgun (WGS) entry which is preliminary data.</text>
</comment>
<dbReference type="PATRIC" id="fig|1354337.4.peg.3173"/>
<accession>A0A198F9R9</accession>
<proteinExistence type="predicted"/>
<evidence type="ECO:0000313" key="6">
    <source>
        <dbReference type="Proteomes" id="UP000094023"/>
    </source>
</evidence>
<feature type="domain" description="ABC transporter" evidence="4">
    <location>
        <begin position="4"/>
        <end position="233"/>
    </location>
</feature>
<keyword evidence="5" id="KW-0378">Hydrolase</keyword>
<keyword evidence="3" id="KW-0067">ATP-binding</keyword>
<evidence type="ECO:0000256" key="2">
    <source>
        <dbReference type="ARBA" id="ARBA00022741"/>
    </source>
</evidence>
<dbReference type="PROSITE" id="PS00211">
    <property type="entry name" value="ABC_TRANSPORTER_1"/>
    <property type="match status" value="1"/>
</dbReference>
<dbReference type="InterPro" id="IPR003593">
    <property type="entry name" value="AAA+_ATPase"/>
</dbReference>
<dbReference type="InterPro" id="IPR003439">
    <property type="entry name" value="ABC_transporter-like_ATP-bd"/>
</dbReference>
<evidence type="ECO:0000256" key="3">
    <source>
        <dbReference type="ARBA" id="ARBA00022840"/>
    </source>
</evidence>
<name>A0A198F9R9_9GAMM</name>
<dbReference type="OrthoDB" id="5292475at2"/>
<dbReference type="InterPro" id="IPR027417">
    <property type="entry name" value="P-loop_NTPase"/>
</dbReference>
<dbReference type="InterPro" id="IPR017871">
    <property type="entry name" value="ABC_transporter-like_CS"/>
</dbReference>
<dbReference type="SUPFAM" id="SSF52540">
    <property type="entry name" value="P-loop containing nucleoside triphosphate hydrolases"/>
    <property type="match status" value="1"/>
</dbReference>
<dbReference type="EMBL" id="LXEN01000154">
    <property type="protein sequence ID" value="OAT21628.1"/>
    <property type="molecule type" value="Genomic_DNA"/>
</dbReference>
<reference evidence="5 6" key="1">
    <citation type="submission" date="2016-04" db="EMBL/GenBank/DDBJ databases">
        <title>ATOL: Assembling a taxonomically balanced genome-scale reconstruction of the evolutionary history of the Enterobacteriaceae.</title>
        <authorList>
            <person name="Plunkett G.III."/>
            <person name="Neeno-Eckwall E.C."/>
            <person name="Glasner J.D."/>
            <person name="Perna N.T."/>
        </authorList>
    </citation>
    <scope>NUCLEOTIDE SEQUENCE [LARGE SCALE GENOMIC DNA]</scope>
    <source>
        <strain evidence="5 6">ATCC 19692</strain>
    </source>
</reference>
<dbReference type="EC" id="3.6.1.15" evidence="5"/>
<dbReference type="PANTHER" id="PTHR42734:SF18">
    <property type="entry name" value="VITAMIN B12 IMPORT ATP-BINDING PROTEIN BTUD"/>
    <property type="match status" value="1"/>
</dbReference>
<gene>
    <name evidence="5" type="ORF">M983_3074</name>
</gene>
<protein>
    <submittedName>
        <fullName evidence="5">ATPase component of an ABC superfamily vitamin B12 transporter</fullName>
        <ecNumber evidence="5">3.6.1.15</ecNumber>
        <ecNumber evidence="5">3.6.1.3</ecNumber>
    </submittedName>
</protein>
<dbReference type="Pfam" id="PF00005">
    <property type="entry name" value="ABC_tran"/>
    <property type="match status" value="1"/>
</dbReference>
<evidence type="ECO:0000256" key="1">
    <source>
        <dbReference type="ARBA" id="ARBA00022448"/>
    </source>
</evidence>